<sequence length="261" mass="29832">MLRIEKTQLNISALITMSSGLKKLQSNTITEMMDKGEKAGQVIITREKRENEKTDLQLSLELLNKLFFSLVGGPPSPLILSGDEERYLRNCSYAYYYYKTEEAEISPLDVFGVFHKTHFNTPPPNELHKEFPKMLLSTFGLNPELSQAFNKYQQTSPIALPSPKSFNHVFQTLKTEFVNNEIKLVLEATNLEMTKSIDSLFALKDLLFCCEFDTSSILEHHEFSKISGQKDTYNWGAKNGIKPSIEFDYDYLKVDVTKNCA</sequence>
<gene>
    <name evidence="1" type="ORF">AsAng_0022070</name>
</gene>
<keyword evidence="2" id="KW-1185">Reference proteome</keyword>
<evidence type="ECO:0000313" key="2">
    <source>
        <dbReference type="Proteomes" id="UP001060919"/>
    </source>
</evidence>
<protein>
    <submittedName>
        <fullName evidence="1">Uncharacterized protein</fullName>
    </submittedName>
</protein>
<dbReference type="EMBL" id="AP026867">
    <property type="protein sequence ID" value="BDS11493.1"/>
    <property type="molecule type" value="Genomic_DNA"/>
</dbReference>
<dbReference type="AlphaFoldDB" id="A0A915YEF2"/>
<reference evidence="1" key="1">
    <citation type="submission" date="2022-09" db="EMBL/GenBank/DDBJ databases">
        <title>Aureispira anguillicida sp. nov., isolated from Leptocephalus of Japanese eel Anguilla japonica.</title>
        <authorList>
            <person name="Yuasa K."/>
            <person name="Mekata T."/>
            <person name="Ikunari K."/>
        </authorList>
    </citation>
    <scope>NUCLEOTIDE SEQUENCE</scope>
    <source>
        <strain evidence="1">EL160426</strain>
    </source>
</reference>
<dbReference type="RefSeq" id="WP_264792666.1">
    <property type="nucleotide sequence ID" value="NZ_AP026867.1"/>
</dbReference>
<organism evidence="1 2">
    <name type="scientific">Aureispira anguillae</name>
    <dbReference type="NCBI Taxonomy" id="2864201"/>
    <lineage>
        <taxon>Bacteria</taxon>
        <taxon>Pseudomonadati</taxon>
        <taxon>Bacteroidota</taxon>
        <taxon>Saprospiria</taxon>
        <taxon>Saprospirales</taxon>
        <taxon>Saprospiraceae</taxon>
        <taxon>Aureispira</taxon>
    </lineage>
</organism>
<name>A0A915YEF2_9BACT</name>
<evidence type="ECO:0000313" key="1">
    <source>
        <dbReference type="EMBL" id="BDS11493.1"/>
    </source>
</evidence>
<proteinExistence type="predicted"/>
<dbReference type="KEGG" id="aup:AsAng_0022070"/>
<accession>A0A915YEF2</accession>
<dbReference type="Proteomes" id="UP001060919">
    <property type="component" value="Chromosome"/>
</dbReference>